<dbReference type="RefSeq" id="WP_116223396.1">
    <property type="nucleotide sequence ID" value="NZ_AP018437.1"/>
</dbReference>
<sequence length="72" mass="8016">MNEVEIVWEALLSRDEAQIRPAYLALDAQTRGAVGAHLRVMTSEEGWHPEQVISAQAALDVIAAIEKMQEEE</sequence>
<dbReference type="OrthoDB" id="166769at2"/>
<keyword evidence="2" id="KW-1185">Reference proteome</keyword>
<accession>A0A347ZV81</accession>
<reference evidence="1 2" key="1">
    <citation type="submission" date="2018-08" db="EMBL/GenBank/DDBJ databases">
        <title>Genomic Encyclopedia of Type Strains, Phase IV (KMG-IV): sequencing the most valuable type-strain genomes for metagenomic binning, comparative biology and taxonomic classification.</title>
        <authorList>
            <person name="Goeker M."/>
        </authorList>
    </citation>
    <scope>NUCLEOTIDE SEQUENCE [LARGE SCALE GENOMIC DNA]</scope>
    <source>
        <strain evidence="1 2">DSM 23923</strain>
    </source>
</reference>
<evidence type="ECO:0000313" key="1">
    <source>
        <dbReference type="EMBL" id="REG10202.1"/>
    </source>
</evidence>
<name>A0A347ZV81_9CHLR</name>
<gene>
    <name evidence="1" type="ORF">DFR64_0053</name>
</gene>
<dbReference type="Proteomes" id="UP000256388">
    <property type="component" value="Unassembled WGS sequence"/>
</dbReference>
<protein>
    <submittedName>
        <fullName evidence="1">Uncharacterized protein</fullName>
    </submittedName>
</protein>
<dbReference type="AlphaFoldDB" id="A0A347ZV81"/>
<proteinExistence type="predicted"/>
<comment type="caution">
    <text evidence="1">The sequence shown here is derived from an EMBL/GenBank/DDBJ whole genome shotgun (WGS) entry which is preliminary data.</text>
</comment>
<dbReference type="EMBL" id="QUMS01000001">
    <property type="protein sequence ID" value="REG10202.1"/>
    <property type="molecule type" value="Genomic_DNA"/>
</dbReference>
<evidence type="ECO:0000313" key="2">
    <source>
        <dbReference type="Proteomes" id="UP000256388"/>
    </source>
</evidence>
<organism evidence="1 2">
    <name type="scientific">Pelolinea submarina</name>
    <dbReference type="NCBI Taxonomy" id="913107"/>
    <lineage>
        <taxon>Bacteria</taxon>
        <taxon>Bacillati</taxon>
        <taxon>Chloroflexota</taxon>
        <taxon>Anaerolineae</taxon>
        <taxon>Anaerolineales</taxon>
        <taxon>Anaerolineaceae</taxon>
        <taxon>Pelolinea</taxon>
    </lineage>
</organism>